<reference evidence="1" key="1">
    <citation type="journal article" date="2014" name="Nat. Commun.">
        <title>The tobacco genome sequence and its comparison with those of tomato and potato.</title>
        <authorList>
            <person name="Sierro N."/>
            <person name="Battey J.N."/>
            <person name="Ouadi S."/>
            <person name="Bakaher N."/>
            <person name="Bovet L."/>
            <person name="Willig A."/>
            <person name="Goepfert S."/>
            <person name="Peitsch M.C."/>
            <person name="Ivanov N.V."/>
        </authorList>
    </citation>
    <scope>NUCLEOTIDE SEQUENCE [LARGE SCALE GENOMIC DNA]</scope>
</reference>
<dbReference type="Proteomes" id="UP000790787">
    <property type="component" value="Chromosome 5"/>
</dbReference>
<keyword evidence="1" id="KW-1185">Reference proteome</keyword>
<accession>A0AC58UH89</accession>
<name>A0AC58UH89_TOBAC</name>
<gene>
    <name evidence="2" type="primary">LOC107821499</name>
</gene>
<sequence>MDEFRVEQQQSIKLEFENADVVEEILVSTKDIEDTYLVDSSVIGVEDADSPKVLVVERIGPYSKIFSTLCLDNDMEIKSSEPIEESSNEEQGAYILEFFLPESQDYTPHVKAKKRRRLHCSLGPIRFAPPPLEHNRKLEAKMGLLTELKKITSEQNVPNIYGTPFDYFSSQCTILIVNTTILHSAIEKGAVCLDGSPPAYLIDRGSGYGVNNWLIHIEGGGWCSTISECIKRTGTRYGSSIHMEDQYYFQGILSNKPNENPDFLNWNRVKVKYCDGASFTGDVEEVTGLHFRGARVFLAIMEDLLYKGMWKAENAILSGTSAGGLTAILHCDKFRSFFSTNARVKCISDAGFFVNIKTILGEPHIKQLYERVVTLHGSTKNLPRSCTSSYLDPSLCFFPQYAAQHIRTPLFVINSAYDSWQINNSLIPYNNWRYCKKDINVCSPSQIQTLQDFRVIFIRAVINGIRLTSASGYFITSCHSHKGIETPSYWFYPNSPTLVNKAIAQAVGEWFFVESIRFQEISCPYPCGKFCQS</sequence>
<organism evidence="1 2">
    <name type="scientific">Nicotiana tabacum</name>
    <name type="common">Common tobacco</name>
    <dbReference type="NCBI Taxonomy" id="4097"/>
    <lineage>
        <taxon>Eukaryota</taxon>
        <taxon>Viridiplantae</taxon>
        <taxon>Streptophyta</taxon>
        <taxon>Embryophyta</taxon>
        <taxon>Tracheophyta</taxon>
        <taxon>Spermatophyta</taxon>
        <taxon>Magnoliopsida</taxon>
        <taxon>eudicotyledons</taxon>
        <taxon>Gunneridae</taxon>
        <taxon>Pentapetalae</taxon>
        <taxon>asterids</taxon>
        <taxon>lamiids</taxon>
        <taxon>Solanales</taxon>
        <taxon>Solanaceae</taxon>
        <taxon>Nicotianoideae</taxon>
        <taxon>Nicotianeae</taxon>
        <taxon>Nicotiana</taxon>
    </lineage>
</organism>
<evidence type="ECO:0000313" key="2">
    <source>
        <dbReference type="RefSeq" id="XP_075108849.1"/>
    </source>
</evidence>
<protein>
    <submittedName>
        <fullName evidence="2">Pectin acetylesterase 8-like</fullName>
    </submittedName>
</protein>
<dbReference type="RefSeq" id="XP_075108849.1">
    <property type="nucleotide sequence ID" value="XM_075252748.1"/>
</dbReference>
<proteinExistence type="predicted"/>
<evidence type="ECO:0000313" key="1">
    <source>
        <dbReference type="Proteomes" id="UP000790787"/>
    </source>
</evidence>
<reference evidence="2" key="2">
    <citation type="submission" date="2025-08" db="UniProtKB">
        <authorList>
            <consortium name="RefSeq"/>
        </authorList>
    </citation>
    <scope>IDENTIFICATION</scope>
    <source>
        <tissue evidence="2">Leaf</tissue>
    </source>
</reference>